<sequence>MIVAKQHGKHRTHVFSYEGKPITQASTAAWYKALKRCGIEDFRWHDLRHTWASWHAQAGTPLFVLQELGGWESAEMVRRYAHLSTTHLANYARNSTL</sequence>
<dbReference type="InterPro" id="IPR011010">
    <property type="entry name" value="DNA_brk_join_enz"/>
</dbReference>
<keyword evidence="1" id="KW-0233">DNA recombination</keyword>
<dbReference type="AlphaFoldDB" id="A0A8J3B0B8"/>
<keyword evidence="4" id="KW-1185">Reference proteome</keyword>
<evidence type="ECO:0000259" key="2">
    <source>
        <dbReference type="PROSITE" id="PS51898"/>
    </source>
</evidence>
<dbReference type="SUPFAM" id="SSF56349">
    <property type="entry name" value="DNA breaking-rejoining enzymes"/>
    <property type="match status" value="1"/>
</dbReference>
<protein>
    <recommendedName>
        <fullName evidence="2">Tyr recombinase domain-containing protein</fullName>
    </recommendedName>
</protein>
<evidence type="ECO:0000313" key="3">
    <source>
        <dbReference type="EMBL" id="GGI21061.1"/>
    </source>
</evidence>
<dbReference type="InterPro" id="IPR013762">
    <property type="entry name" value="Integrase-like_cat_sf"/>
</dbReference>
<evidence type="ECO:0000313" key="4">
    <source>
        <dbReference type="Proteomes" id="UP000642180"/>
    </source>
</evidence>
<evidence type="ECO:0000256" key="1">
    <source>
        <dbReference type="ARBA" id="ARBA00023172"/>
    </source>
</evidence>
<dbReference type="Gene3D" id="1.10.443.10">
    <property type="entry name" value="Intergrase catalytic core"/>
    <property type="match status" value="1"/>
</dbReference>
<feature type="domain" description="Tyr recombinase" evidence="2">
    <location>
        <begin position="1"/>
        <end position="93"/>
    </location>
</feature>
<dbReference type="GO" id="GO:0003677">
    <property type="term" value="F:DNA binding"/>
    <property type="evidence" value="ECO:0007669"/>
    <property type="project" value="InterPro"/>
</dbReference>
<dbReference type="Pfam" id="PF00589">
    <property type="entry name" value="Phage_integrase"/>
    <property type="match status" value="1"/>
</dbReference>
<dbReference type="InterPro" id="IPR002104">
    <property type="entry name" value="Integrase_catalytic"/>
</dbReference>
<comment type="caution">
    <text evidence="3">The sequence shown here is derived from an EMBL/GenBank/DDBJ whole genome shotgun (WGS) entry which is preliminary data.</text>
</comment>
<organism evidence="3 4">
    <name type="scientific">Oxalicibacterium faecigallinarum</name>
    <dbReference type="NCBI Taxonomy" id="573741"/>
    <lineage>
        <taxon>Bacteria</taxon>
        <taxon>Pseudomonadati</taxon>
        <taxon>Pseudomonadota</taxon>
        <taxon>Betaproteobacteria</taxon>
        <taxon>Burkholderiales</taxon>
        <taxon>Oxalobacteraceae</taxon>
        <taxon>Oxalicibacterium</taxon>
    </lineage>
</organism>
<reference evidence="4" key="1">
    <citation type="journal article" date="2019" name="Int. J. Syst. Evol. Microbiol.">
        <title>The Global Catalogue of Microorganisms (GCM) 10K type strain sequencing project: providing services to taxonomists for standard genome sequencing and annotation.</title>
        <authorList>
            <consortium name="The Broad Institute Genomics Platform"/>
            <consortium name="The Broad Institute Genome Sequencing Center for Infectious Disease"/>
            <person name="Wu L."/>
            <person name="Ma J."/>
        </authorList>
    </citation>
    <scope>NUCLEOTIDE SEQUENCE [LARGE SCALE GENOMIC DNA]</scope>
    <source>
        <strain evidence="4">CCM 2767</strain>
    </source>
</reference>
<dbReference type="EMBL" id="BMDI01000003">
    <property type="protein sequence ID" value="GGI21061.1"/>
    <property type="molecule type" value="Genomic_DNA"/>
</dbReference>
<proteinExistence type="predicted"/>
<dbReference type="Proteomes" id="UP000642180">
    <property type="component" value="Unassembled WGS sequence"/>
</dbReference>
<dbReference type="GO" id="GO:0006310">
    <property type="term" value="P:DNA recombination"/>
    <property type="evidence" value="ECO:0007669"/>
    <property type="project" value="UniProtKB-KW"/>
</dbReference>
<dbReference type="GO" id="GO:0015074">
    <property type="term" value="P:DNA integration"/>
    <property type="evidence" value="ECO:0007669"/>
    <property type="project" value="InterPro"/>
</dbReference>
<dbReference type="PROSITE" id="PS51898">
    <property type="entry name" value="TYR_RECOMBINASE"/>
    <property type="match status" value="1"/>
</dbReference>
<accession>A0A8J3B0B8</accession>
<gene>
    <name evidence="3" type="ORF">GCM10008066_27180</name>
</gene>
<name>A0A8J3B0B8_9BURK</name>